<dbReference type="InterPro" id="IPR019734">
    <property type="entry name" value="TPR_rpt"/>
</dbReference>
<keyword evidence="4 6" id="KW-0067">ATP-binding</keyword>
<evidence type="ECO:0000256" key="1">
    <source>
        <dbReference type="ARBA" id="ARBA00022679"/>
    </source>
</evidence>
<evidence type="ECO:0000256" key="5">
    <source>
        <dbReference type="PROSITE-ProRule" id="PRU00339"/>
    </source>
</evidence>
<dbReference type="OrthoDB" id="9801841at2"/>
<evidence type="ECO:0000256" key="6">
    <source>
        <dbReference type="PROSITE-ProRule" id="PRU10141"/>
    </source>
</evidence>
<reference evidence="9 10" key="1">
    <citation type="submission" date="2016-10" db="EMBL/GenBank/DDBJ databases">
        <authorList>
            <person name="Varghese N."/>
            <person name="Submissions S."/>
        </authorList>
    </citation>
    <scope>NUCLEOTIDE SEQUENCE [LARGE SCALE GENOMIC DNA]</scope>
    <source>
        <strain evidence="9 10">DSM 16525</strain>
    </source>
</reference>
<keyword evidence="3 9" id="KW-0418">Kinase</keyword>
<dbReference type="Pfam" id="PF13490">
    <property type="entry name" value="zf-HC2"/>
    <property type="match status" value="1"/>
</dbReference>
<evidence type="ECO:0000313" key="10">
    <source>
        <dbReference type="Proteomes" id="UP000183760"/>
    </source>
</evidence>
<evidence type="ECO:0000256" key="3">
    <source>
        <dbReference type="ARBA" id="ARBA00022777"/>
    </source>
</evidence>
<feature type="repeat" description="TPR" evidence="5">
    <location>
        <begin position="823"/>
        <end position="856"/>
    </location>
</feature>
<feature type="binding site" evidence="6">
    <location>
        <position position="105"/>
    </location>
    <ligand>
        <name>ATP</name>
        <dbReference type="ChEBI" id="CHEBI:30616"/>
    </ligand>
</feature>
<dbReference type="Proteomes" id="UP000183760">
    <property type="component" value="Unassembled WGS sequence"/>
</dbReference>
<accession>A0A511T5Z2</accession>
<dbReference type="RefSeq" id="WP_074957536.1">
    <property type="nucleotide sequence ID" value="NZ_BJXR01000034.1"/>
</dbReference>
<dbReference type="Gene3D" id="1.10.10.1320">
    <property type="entry name" value="Anti-sigma factor, zinc-finger domain"/>
    <property type="match status" value="1"/>
</dbReference>
<dbReference type="InterPro" id="IPR027383">
    <property type="entry name" value="Znf_put"/>
</dbReference>
<dbReference type="PROSITE" id="PS00107">
    <property type="entry name" value="PROTEIN_KINASE_ATP"/>
    <property type="match status" value="1"/>
</dbReference>
<keyword evidence="2 6" id="KW-0547">Nucleotide-binding</keyword>
<dbReference type="SUPFAM" id="SSF56112">
    <property type="entry name" value="Protein kinase-like (PK-like)"/>
    <property type="match status" value="1"/>
</dbReference>
<dbReference type="SUPFAM" id="SSF48452">
    <property type="entry name" value="TPR-like"/>
    <property type="match status" value="3"/>
</dbReference>
<dbReference type="Pfam" id="PF00069">
    <property type="entry name" value="Pkinase"/>
    <property type="match status" value="1"/>
</dbReference>
<reference evidence="8 11" key="2">
    <citation type="submission" date="2019-07" db="EMBL/GenBank/DDBJ databases">
        <title>Whole genome shotgun sequence of Myxococcus fulvus NBRC 100333.</title>
        <authorList>
            <person name="Hosoyama A."/>
            <person name="Uohara A."/>
            <person name="Ohji S."/>
            <person name="Ichikawa N."/>
        </authorList>
    </citation>
    <scope>NUCLEOTIDE SEQUENCE [LARGE SCALE GENOMIC DNA]</scope>
    <source>
        <strain evidence="8 11">NBRC 100333</strain>
    </source>
</reference>
<dbReference type="PROSITE" id="PS50005">
    <property type="entry name" value="TPR"/>
    <property type="match status" value="1"/>
</dbReference>
<evidence type="ECO:0000313" key="11">
    <source>
        <dbReference type="Proteomes" id="UP000321514"/>
    </source>
</evidence>
<dbReference type="GO" id="GO:0005524">
    <property type="term" value="F:ATP binding"/>
    <property type="evidence" value="ECO:0007669"/>
    <property type="project" value="UniProtKB-UniRule"/>
</dbReference>
<keyword evidence="9" id="KW-0723">Serine/threonine-protein kinase</keyword>
<dbReference type="InterPro" id="IPR000719">
    <property type="entry name" value="Prot_kinase_dom"/>
</dbReference>
<dbReference type="PROSITE" id="PS50011">
    <property type="entry name" value="PROTEIN_KINASE_DOM"/>
    <property type="match status" value="1"/>
</dbReference>
<evidence type="ECO:0000256" key="2">
    <source>
        <dbReference type="ARBA" id="ARBA00022741"/>
    </source>
</evidence>
<dbReference type="EMBL" id="BJXR01000034">
    <property type="protein sequence ID" value="GEN09589.1"/>
    <property type="molecule type" value="Genomic_DNA"/>
</dbReference>
<comment type="caution">
    <text evidence="8">The sequence shown here is derived from an EMBL/GenBank/DDBJ whole genome shotgun (WGS) entry which is preliminary data.</text>
</comment>
<dbReference type="EMBL" id="FOIB01000009">
    <property type="protein sequence ID" value="SEU33172.1"/>
    <property type="molecule type" value="Genomic_DNA"/>
</dbReference>
<feature type="domain" description="Protein kinase" evidence="7">
    <location>
        <begin position="76"/>
        <end position="356"/>
    </location>
</feature>
<dbReference type="InterPro" id="IPR041916">
    <property type="entry name" value="Anti_sigma_zinc_sf"/>
</dbReference>
<evidence type="ECO:0000313" key="9">
    <source>
        <dbReference type="EMBL" id="SEU33172.1"/>
    </source>
</evidence>
<dbReference type="AlphaFoldDB" id="A0A511T5Z2"/>
<dbReference type="CDD" id="cd14014">
    <property type="entry name" value="STKc_PknB_like"/>
    <property type="match status" value="1"/>
</dbReference>
<protein>
    <submittedName>
        <fullName evidence="9">Serine/threonine protein kinase</fullName>
    </submittedName>
</protein>
<keyword evidence="1" id="KW-0808">Transferase</keyword>
<dbReference type="InterPro" id="IPR011009">
    <property type="entry name" value="Kinase-like_dom_sf"/>
</dbReference>
<dbReference type="STRING" id="1334629.MFUL124B02_17885"/>
<dbReference type="InterPro" id="IPR011990">
    <property type="entry name" value="TPR-like_helical_dom_sf"/>
</dbReference>
<dbReference type="PANTHER" id="PTHR43289:SF6">
    <property type="entry name" value="SERINE_THREONINE-PROTEIN KINASE NEKL-3"/>
    <property type="match status" value="1"/>
</dbReference>
<evidence type="ECO:0000259" key="7">
    <source>
        <dbReference type="PROSITE" id="PS50011"/>
    </source>
</evidence>
<dbReference type="Pfam" id="PF13424">
    <property type="entry name" value="TPR_12"/>
    <property type="match status" value="2"/>
</dbReference>
<proteinExistence type="predicted"/>
<dbReference type="Gene3D" id="3.30.200.20">
    <property type="entry name" value="Phosphorylase Kinase, domain 1"/>
    <property type="match status" value="1"/>
</dbReference>
<dbReference type="Proteomes" id="UP000321514">
    <property type="component" value="Unassembled WGS sequence"/>
</dbReference>
<keyword evidence="5" id="KW-0802">TPR repeat</keyword>
<dbReference type="Gene3D" id="1.25.40.10">
    <property type="entry name" value="Tetratricopeptide repeat domain"/>
    <property type="match status" value="2"/>
</dbReference>
<dbReference type="Gene3D" id="1.10.510.10">
    <property type="entry name" value="Transferase(Phosphotransferase) domain 1"/>
    <property type="match status" value="1"/>
</dbReference>
<evidence type="ECO:0000313" key="8">
    <source>
        <dbReference type="EMBL" id="GEN09589.1"/>
    </source>
</evidence>
<dbReference type="SMART" id="SM00028">
    <property type="entry name" value="TPR"/>
    <property type="match status" value="7"/>
</dbReference>
<keyword evidence="10" id="KW-1185">Reference proteome</keyword>
<gene>
    <name evidence="8" type="ORF">MFU01_46260</name>
    <name evidence="9" type="ORF">SAMN05443572_109243</name>
</gene>
<sequence>MECIETRRLFAFALGELDVEATHQVEQHLDSCASCRALLAEAARSRDEEASPPSSTPATPTSARSWIERGALLGRYVVLERIGAGGMGVVHAAYDPELDRRVALKLIRIDSSSSAHLERAQARLLREAQATARVIHPHVITIHDVGRFGEHVFLAMELVDGTTLRAHIRSSKGPRDWRETLGLFIQAGRGLAAAHAQGLVHRDFKPDNALVGKDGRVRITDFGLARIVEGVEDTPTPTPGTTAAPLRSEWHTRSDMVLGTPAYMAPEQKRGEPSDARSDQYSFCVALHEALYGKRPFAPAEPASAGTQVSVRVPPGPRPPPGSAVPVWLHQVVLRGLAASPEERHESMDVLLRKLTHAPGARWRRAALATAAGLVLLVGGAVLHRTTSESPCSGNEHALVGVWDDARGAAVRARFTQSPLPYAAGAWNEVERTLDAHAHAWVTASHEACVATRVKGQQTERLLERQVICLDQRLKDLGAVVDTLAAADAQVIQNATRVVHSLESVSVCANLAALAAPEPPPTDEASQKRMEALRTRRAQVRAKLNAGQVAPALLLANEAAAEAHAIGYGPLEAEVLDLLAETQGKNLAYRDAIKTLHQAIQVATASRHDRQAAESWAGMIRLLSLVGPEVDPDGAVPGHAEAALHRLGGDARIEAMYFRNLASLHRRRGRREEALAASQRAVELARKLYTSNEPELGTALLTMGHALHEFDRHAEGIRFLTEAEAIYREKYGPEHPYLATVLSNLAVFNVRLGDIEAALRYGREALVINQRVYGEESEAVASAYHNLAGFLMEQGRPEESLQHYIKAARIHEKVQGPDASDVGASLSRMGLVLASLGRHEEALKHHQRAVTIREKRYGPQDARVGMELLNVADDHLGLGEPRKAIPLLERALGLLEQPSAERYADELARARYSMARALETEPGQRQRALTLANAAQRYNQSHLPARTQQFKDVERWLVRHTTPRLSSEHHGKPL</sequence>
<dbReference type="GO" id="GO:0004674">
    <property type="term" value="F:protein serine/threonine kinase activity"/>
    <property type="evidence" value="ECO:0007669"/>
    <property type="project" value="UniProtKB-KW"/>
</dbReference>
<evidence type="ECO:0000256" key="4">
    <source>
        <dbReference type="ARBA" id="ARBA00022840"/>
    </source>
</evidence>
<dbReference type="InterPro" id="IPR017441">
    <property type="entry name" value="Protein_kinase_ATP_BS"/>
</dbReference>
<organism evidence="8 11">
    <name type="scientific">Myxococcus fulvus</name>
    <dbReference type="NCBI Taxonomy" id="33"/>
    <lineage>
        <taxon>Bacteria</taxon>
        <taxon>Pseudomonadati</taxon>
        <taxon>Myxococcota</taxon>
        <taxon>Myxococcia</taxon>
        <taxon>Myxococcales</taxon>
        <taxon>Cystobacterineae</taxon>
        <taxon>Myxococcaceae</taxon>
        <taxon>Myxococcus</taxon>
    </lineage>
</organism>
<name>A0A511T5Z2_MYXFU</name>
<dbReference type="Pfam" id="PF13374">
    <property type="entry name" value="TPR_10"/>
    <property type="match status" value="1"/>
</dbReference>
<dbReference type="PANTHER" id="PTHR43289">
    <property type="entry name" value="MITOGEN-ACTIVATED PROTEIN KINASE KINASE KINASE 20-RELATED"/>
    <property type="match status" value="1"/>
</dbReference>